<sequence>MAVLLYVPILKGRAGELLALDNVPTAHRRLILPILEVVPRSGDPIKDALRFSESTRERLPATPVGVDVVHLEDPTSGWRRPITDISEDLGAFGIPVLPVIRLDDPPDRLRDHGQAARRHEGRAIVRVRVDHLEADDDLTQRLDSYAHVPIEQCDLVMDMFAVSSEAGLSRAEPMARKSVAWALRRPWRSITVAAGAMPDPDRLRRRCVRSPAPVRRWDKALRDRLSDLDVRFGDYGIAYPRLGPGWSPPPNLRYTSHDEWWVYRRQRAEAEGNAGFYHICAALVTSTHWAGADHCWGDMELDRRSRRADGPGNATYWRAWGTSHHIAHVVAGLTS</sequence>
<keyword evidence="2" id="KW-1185">Reference proteome</keyword>
<reference evidence="1 2" key="1">
    <citation type="submission" date="2021-01" db="EMBL/GenBank/DDBJ databases">
        <title>Whole genome shotgun sequence of Asanoa siamensis NBRC 107932.</title>
        <authorList>
            <person name="Komaki H."/>
            <person name="Tamura T."/>
        </authorList>
    </citation>
    <scope>NUCLEOTIDE SEQUENCE [LARGE SCALE GENOMIC DNA]</scope>
    <source>
        <strain evidence="1 2">NBRC 107932</strain>
    </source>
</reference>
<evidence type="ECO:0008006" key="3">
    <source>
        <dbReference type="Google" id="ProtNLM"/>
    </source>
</evidence>
<protein>
    <recommendedName>
        <fullName evidence="3">T4 beta protein</fullName>
    </recommendedName>
</protein>
<dbReference type="Pfam" id="PF14350">
    <property type="entry name" value="Beta_protein"/>
    <property type="match status" value="1"/>
</dbReference>
<dbReference type="Proteomes" id="UP000604117">
    <property type="component" value="Unassembled WGS sequence"/>
</dbReference>
<organism evidence="1 2">
    <name type="scientific">Asanoa siamensis</name>
    <dbReference type="NCBI Taxonomy" id="926357"/>
    <lineage>
        <taxon>Bacteria</taxon>
        <taxon>Bacillati</taxon>
        <taxon>Actinomycetota</taxon>
        <taxon>Actinomycetes</taxon>
        <taxon>Micromonosporales</taxon>
        <taxon>Micromonosporaceae</taxon>
        <taxon>Asanoa</taxon>
    </lineage>
</organism>
<accession>A0ABQ4CYD7</accession>
<comment type="caution">
    <text evidence="1">The sequence shown here is derived from an EMBL/GenBank/DDBJ whole genome shotgun (WGS) entry which is preliminary data.</text>
</comment>
<name>A0ABQ4CYD7_9ACTN</name>
<evidence type="ECO:0000313" key="1">
    <source>
        <dbReference type="EMBL" id="GIF76013.1"/>
    </source>
</evidence>
<gene>
    <name evidence="1" type="ORF">Asi02nite_55310</name>
</gene>
<evidence type="ECO:0000313" key="2">
    <source>
        <dbReference type="Proteomes" id="UP000604117"/>
    </source>
</evidence>
<dbReference type="EMBL" id="BONE01000052">
    <property type="protein sequence ID" value="GIF76013.1"/>
    <property type="molecule type" value="Genomic_DNA"/>
</dbReference>
<dbReference type="RefSeq" id="WP_203716845.1">
    <property type="nucleotide sequence ID" value="NZ_BONE01000052.1"/>
</dbReference>
<proteinExistence type="predicted"/>
<dbReference type="InterPro" id="IPR025683">
    <property type="entry name" value="Protein_beta"/>
</dbReference>